<sequence>MFLRPKLLRRSLPPLYVTKHTRRWAHSRGAILDELGRRGFISQMTRPEMLDAHLCGAQQTVYSGIDPTASSLHVGHILPMMCLVHFQLHGHKVIPLIGGATARIGDPSGRSTERPLMERTRVDYNIAQLTPRVRNFFSRAGEYAKARLGTHSIAFEANVRNNLEWFEGLGMLEFLRVAGTTARVNSMLARESVSSRMESQQGISFAEFSYQLLQAYDFLALNQSTGCTIQIGGSDQWGNIVAGIELLNRAHGASDAHRDKGFGITTPLLTTATGEKFGKSAGNAVWLDEEKTSVYEFYQFFLRTTDEDVGKHLKIFTLLSLEEIDQVLAEHNSQPERRIAQKYLADEVTELVHTAQGLRRAHATTQVLFSTDISHSNVDDILAGLAGDPLLHTVSQDVLLTPITKLAVEHGLVSSNGAARKLVKMKGLYLNGKPVAADDQRLTAEDVIGGRLVVLRVGKANHVVLAVEKL</sequence>
<keyword evidence="2" id="KW-1185">Reference proteome</keyword>
<comment type="caution">
    <text evidence="1">The sequence shown here is derived from an EMBL/GenBank/DDBJ whole genome shotgun (WGS) entry which is preliminary data.</text>
</comment>
<dbReference type="EMBL" id="MU275868">
    <property type="protein sequence ID" value="KAI0049898.1"/>
    <property type="molecule type" value="Genomic_DNA"/>
</dbReference>
<evidence type="ECO:0000313" key="1">
    <source>
        <dbReference type="EMBL" id="KAI0049898.1"/>
    </source>
</evidence>
<evidence type="ECO:0000313" key="2">
    <source>
        <dbReference type="Proteomes" id="UP000814033"/>
    </source>
</evidence>
<gene>
    <name evidence="1" type="ORF">FA95DRAFT_1537423</name>
</gene>
<protein>
    <submittedName>
        <fullName evidence="1">Uncharacterized protein</fullName>
    </submittedName>
</protein>
<reference evidence="1" key="2">
    <citation type="journal article" date="2022" name="New Phytol.">
        <title>Evolutionary transition to the ectomycorrhizal habit in the genomes of a hyperdiverse lineage of mushroom-forming fungi.</title>
        <authorList>
            <person name="Looney B."/>
            <person name="Miyauchi S."/>
            <person name="Morin E."/>
            <person name="Drula E."/>
            <person name="Courty P.E."/>
            <person name="Kohler A."/>
            <person name="Kuo A."/>
            <person name="LaButti K."/>
            <person name="Pangilinan J."/>
            <person name="Lipzen A."/>
            <person name="Riley R."/>
            <person name="Andreopoulos W."/>
            <person name="He G."/>
            <person name="Johnson J."/>
            <person name="Nolan M."/>
            <person name="Tritt A."/>
            <person name="Barry K.W."/>
            <person name="Grigoriev I.V."/>
            <person name="Nagy L.G."/>
            <person name="Hibbett D."/>
            <person name="Henrissat B."/>
            <person name="Matheny P.B."/>
            <person name="Labbe J."/>
            <person name="Martin F.M."/>
        </authorList>
    </citation>
    <scope>NUCLEOTIDE SEQUENCE</scope>
    <source>
        <strain evidence="1">FP105234-sp</strain>
    </source>
</reference>
<reference evidence="1" key="1">
    <citation type="submission" date="2021-02" db="EMBL/GenBank/DDBJ databases">
        <authorList>
            <consortium name="DOE Joint Genome Institute"/>
            <person name="Ahrendt S."/>
            <person name="Looney B.P."/>
            <person name="Miyauchi S."/>
            <person name="Morin E."/>
            <person name="Drula E."/>
            <person name="Courty P.E."/>
            <person name="Chicoki N."/>
            <person name="Fauchery L."/>
            <person name="Kohler A."/>
            <person name="Kuo A."/>
            <person name="Labutti K."/>
            <person name="Pangilinan J."/>
            <person name="Lipzen A."/>
            <person name="Riley R."/>
            <person name="Andreopoulos W."/>
            <person name="He G."/>
            <person name="Johnson J."/>
            <person name="Barry K.W."/>
            <person name="Grigoriev I.V."/>
            <person name="Nagy L."/>
            <person name="Hibbett D."/>
            <person name="Henrissat B."/>
            <person name="Matheny P.B."/>
            <person name="Labbe J."/>
            <person name="Martin F."/>
        </authorList>
    </citation>
    <scope>NUCLEOTIDE SEQUENCE</scope>
    <source>
        <strain evidence="1">FP105234-sp</strain>
    </source>
</reference>
<name>A0ACB8S250_9AGAM</name>
<dbReference type="Proteomes" id="UP000814033">
    <property type="component" value="Unassembled WGS sequence"/>
</dbReference>
<organism evidence="1 2">
    <name type="scientific">Auriscalpium vulgare</name>
    <dbReference type="NCBI Taxonomy" id="40419"/>
    <lineage>
        <taxon>Eukaryota</taxon>
        <taxon>Fungi</taxon>
        <taxon>Dikarya</taxon>
        <taxon>Basidiomycota</taxon>
        <taxon>Agaricomycotina</taxon>
        <taxon>Agaricomycetes</taxon>
        <taxon>Russulales</taxon>
        <taxon>Auriscalpiaceae</taxon>
        <taxon>Auriscalpium</taxon>
    </lineage>
</organism>
<proteinExistence type="predicted"/>
<accession>A0ACB8S250</accession>